<dbReference type="AlphaFoldDB" id="A0A9W4X7F3"/>
<comment type="caution">
    <text evidence="1">The sequence shown here is derived from an EMBL/GenBank/DDBJ whole genome shotgun (WGS) entry which is preliminary data.</text>
</comment>
<feature type="non-terminal residue" evidence="1">
    <location>
        <position position="1"/>
    </location>
</feature>
<accession>A0A9W4X7F3</accession>
<evidence type="ECO:0000313" key="1">
    <source>
        <dbReference type="EMBL" id="CAI2200343.1"/>
    </source>
</evidence>
<reference evidence="1" key="1">
    <citation type="submission" date="2022-08" db="EMBL/GenBank/DDBJ databases">
        <authorList>
            <person name="Kallberg Y."/>
            <person name="Tangrot J."/>
            <person name="Rosling A."/>
        </authorList>
    </citation>
    <scope>NUCLEOTIDE SEQUENCE</scope>
    <source>
        <strain evidence="1">Wild A</strain>
    </source>
</reference>
<name>A0A9W4X7F3_9GLOM</name>
<proteinExistence type="predicted"/>
<gene>
    <name evidence="1" type="ORF">FWILDA_LOCUS19521</name>
</gene>
<keyword evidence="2" id="KW-1185">Reference proteome</keyword>
<sequence length="174" mass="18883">SSNDSLADDLVSGTNDSDINNLVRRQPHHSLGIHAGFRAWVDRQRNSIPPPIDDTSSKQCTLGFAVRQVSGIGQFEHGFLTLGSCMSVSEQVVYLGAVSSLRYAPTNDDGVSDDMIVNNAGELEMVAVSNQPYPQAGLTANQELLVVPLIVLGHEIPLELQWSPKDTFQNLIKV</sequence>
<protein>
    <submittedName>
        <fullName evidence="1">19078_t:CDS:1</fullName>
    </submittedName>
</protein>
<organism evidence="1 2">
    <name type="scientific">Funneliformis geosporum</name>
    <dbReference type="NCBI Taxonomy" id="1117311"/>
    <lineage>
        <taxon>Eukaryota</taxon>
        <taxon>Fungi</taxon>
        <taxon>Fungi incertae sedis</taxon>
        <taxon>Mucoromycota</taxon>
        <taxon>Glomeromycotina</taxon>
        <taxon>Glomeromycetes</taxon>
        <taxon>Glomerales</taxon>
        <taxon>Glomeraceae</taxon>
        <taxon>Funneliformis</taxon>
    </lineage>
</organism>
<dbReference type="EMBL" id="CAMKVN010024077">
    <property type="protein sequence ID" value="CAI2200343.1"/>
    <property type="molecule type" value="Genomic_DNA"/>
</dbReference>
<evidence type="ECO:0000313" key="2">
    <source>
        <dbReference type="Proteomes" id="UP001153678"/>
    </source>
</evidence>
<feature type="non-terminal residue" evidence="1">
    <location>
        <position position="174"/>
    </location>
</feature>
<dbReference type="Proteomes" id="UP001153678">
    <property type="component" value="Unassembled WGS sequence"/>
</dbReference>